<reference evidence="1 2" key="1">
    <citation type="journal article" date="2022" name="bioRxiv">
        <title>An ancient truncated duplication of the anti-Mullerian hormone receptor type 2 gene is a potential conserved master sex determinant in the Pangasiidae catfish family.</title>
        <authorList>
            <person name="Wen M."/>
            <person name="Pan Q."/>
            <person name="Jouanno E."/>
            <person name="Montfort J."/>
            <person name="Zahm M."/>
            <person name="Cabau C."/>
            <person name="Klopp C."/>
            <person name="Iampietro C."/>
            <person name="Roques C."/>
            <person name="Bouchez O."/>
            <person name="Castinel A."/>
            <person name="Donnadieu C."/>
            <person name="Parrinello H."/>
            <person name="Poncet C."/>
            <person name="Belmonte E."/>
            <person name="Gautier V."/>
            <person name="Avarre J.-C."/>
            <person name="Dugue R."/>
            <person name="Gustiano R."/>
            <person name="Ha T.T.T."/>
            <person name="Campet M."/>
            <person name="Sriphairoj K."/>
            <person name="Ribolli J."/>
            <person name="de Almeida F.L."/>
            <person name="Desvignes T."/>
            <person name="Postlethwait J.H."/>
            <person name="Bucao C.F."/>
            <person name="Robinson-Rechavi M."/>
            <person name="Bobe J."/>
            <person name="Herpin A."/>
            <person name="Guiguen Y."/>
        </authorList>
    </citation>
    <scope>NUCLEOTIDE SEQUENCE [LARGE SCALE GENOMIC DNA]</scope>
    <source>
        <strain evidence="1">YG-Dec2019</strain>
    </source>
</reference>
<evidence type="ECO:0000313" key="1">
    <source>
        <dbReference type="EMBL" id="MCI4374954.1"/>
    </source>
</evidence>
<keyword evidence="2" id="KW-1185">Reference proteome</keyword>
<sequence length="62" mass="7358">MKPNLLLQQQKFRVLSVQQRDKDLKMIGTVTCHLFFSCCISCLLPQGRRRLRSARQRLLRDL</sequence>
<evidence type="ECO:0000313" key="2">
    <source>
        <dbReference type="Proteomes" id="UP000829447"/>
    </source>
</evidence>
<organism evidence="1 2">
    <name type="scientific">Pangasianodon gigas</name>
    <name type="common">Mekong giant catfish</name>
    <name type="synonym">Pangasius gigas</name>
    <dbReference type="NCBI Taxonomy" id="30993"/>
    <lineage>
        <taxon>Eukaryota</taxon>
        <taxon>Metazoa</taxon>
        <taxon>Chordata</taxon>
        <taxon>Craniata</taxon>
        <taxon>Vertebrata</taxon>
        <taxon>Euteleostomi</taxon>
        <taxon>Actinopterygii</taxon>
        <taxon>Neopterygii</taxon>
        <taxon>Teleostei</taxon>
        <taxon>Ostariophysi</taxon>
        <taxon>Siluriformes</taxon>
        <taxon>Pangasiidae</taxon>
        <taxon>Pangasianodon</taxon>
    </lineage>
</organism>
<protein>
    <submittedName>
        <fullName evidence="1">Uncharacterized protein</fullName>
    </submittedName>
</protein>
<dbReference type="EMBL" id="CM040454">
    <property type="protein sequence ID" value="MCI4374954.1"/>
    <property type="molecule type" value="Genomic_DNA"/>
</dbReference>
<proteinExistence type="predicted"/>
<dbReference type="Proteomes" id="UP000829447">
    <property type="component" value="Linkage Group LG1"/>
</dbReference>
<accession>A0ACC5W7E2</accession>
<comment type="caution">
    <text evidence="1">The sequence shown here is derived from an EMBL/GenBank/DDBJ whole genome shotgun (WGS) entry which is preliminary data.</text>
</comment>
<name>A0ACC5W7E2_PANGG</name>
<gene>
    <name evidence="1" type="ORF">PGIGA_G00012400</name>
</gene>